<evidence type="ECO:0000259" key="14">
    <source>
        <dbReference type="PROSITE" id="PS50076"/>
    </source>
</evidence>
<feature type="binding site" evidence="11">
    <location>
        <position position="168"/>
    </location>
    <ligand>
        <name>Zn(2+)</name>
        <dbReference type="ChEBI" id="CHEBI:29105"/>
        <label>2</label>
    </ligand>
</feature>
<comment type="subunit">
    <text evidence="11">Homodimer.</text>
</comment>
<dbReference type="OrthoDB" id="9779889at2"/>
<dbReference type="PRINTS" id="PR00625">
    <property type="entry name" value="JDOMAIN"/>
</dbReference>
<gene>
    <name evidence="11" type="primary">dnaJ</name>
    <name evidence="16" type="ORF">AUL39_04635</name>
</gene>
<evidence type="ECO:0000256" key="13">
    <source>
        <dbReference type="SAM" id="MobiDB-lite"/>
    </source>
</evidence>
<keyword evidence="4 11" id="KW-0677">Repeat</keyword>
<protein>
    <recommendedName>
        <fullName evidence="10 11">Chaperone protein DnaJ</fullName>
    </recommendedName>
</protein>
<dbReference type="EMBL" id="LOJF01000009">
    <property type="protein sequence ID" value="KUH58305.1"/>
    <property type="molecule type" value="Genomic_DNA"/>
</dbReference>
<feature type="binding site" evidence="11">
    <location>
        <position position="194"/>
    </location>
    <ligand>
        <name>Zn(2+)</name>
        <dbReference type="ChEBI" id="CHEBI:29105"/>
        <label>2</label>
    </ligand>
</feature>
<name>A0A100YV80_TRASO</name>
<feature type="binding site" evidence="11">
    <location>
        <position position="151"/>
    </location>
    <ligand>
        <name>Zn(2+)</name>
        <dbReference type="ChEBI" id="CHEBI:29105"/>
        <label>1</label>
    </ligand>
</feature>
<evidence type="ECO:0000256" key="11">
    <source>
        <dbReference type="HAMAP-Rule" id="MF_01152"/>
    </source>
</evidence>
<feature type="zinc finger region" description="CR-type" evidence="12">
    <location>
        <begin position="138"/>
        <end position="220"/>
    </location>
</feature>
<evidence type="ECO:0000259" key="15">
    <source>
        <dbReference type="PROSITE" id="PS51188"/>
    </source>
</evidence>
<dbReference type="CDD" id="cd10719">
    <property type="entry name" value="DnaJ_zf"/>
    <property type="match status" value="1"/>
</dbReference>
<feature type="compositionally biased region" description="Basic and acidic residues" evidence="13">
    <location>
        <begin position="382"/>
        <end position="394"/>
    </location>
</feature>
<dbReference type="Gene3D" id="2.10.230.10">
    <property type="entry name" value="Heat shock protein DnaJ, cysteine-rich domain"/>
    <property type="match status" value="1"/>
</dbReference>
<keyword evidence="5 11" id="KW-0863">Zinc-finger</keyword>
<feature type="repeat" description="CXXCXGXG motif" evidence="11">
    <location>
        <begin position="208"/>
        <end position="215"/>
    </location>
</feature>
<evidence type="ECO:0000256" key="9">
    <source>
        <dbReference type="ARBA" id="ARBA00061004"/>
    </source>
</evidence>
<dbReference type="GO" id="GO:0005524">
    <property type="term" value="F:ATP binding"/>
    <property type="evidence" value="ECO:0007669"/>
    <property type="project" value="InterPro"/>
</dbReference>
<dbReference type="SUPFAM" id="SSF57938">
    <property type="entry name" value="DnaJ/Hsp40 cysteine-rich domain"/>
    <property type="match status" value="1"/>
</dbReference>
<dbReference type="Gene3D" id="1.10.287.110">
    <property type="entry name" value="DnaJ domain"/>
    <property type="match status" value="1"/>
</dbReference>
<dbReference type="PROSITE" id="PS00636">
    <property type="entry name" value="DNAJ_1"/>
    <property type="match status" value="1"/>
</dbReference>
<dbReference type="InterPro" id="IPR012724">
    <property type="entry name" value="DnaJ"/>
</dbReference>
<feature type="compositionally biased region" description="Basic residues" evidence="13">
    <location>
        <begin position="407"/>
        <end position="420"/>
    </location>
</feature>
<evidence type="ECO:0000256" key="5">
    <source>
        <dbReference type="ARBA" id="ARBA00022771"/>
    </source>
</evidence>
<dbReference type="InterPro" id="IPR001623">
    <property type="entry name" value="DnaJ_domain"/>
</dbReference>
<keyword evidence="2 11" id="KW-0235">DNA replication</keyword>
<dbReference type="Pfam" id="PF00226">
    <property type="entry name" value="DnaJ"/>
    <property type="match status" value="1"/>
</dbReference>
<organism evidence="16 17">
    <name type="scientific">Tractidigestivibacter scatoligenes</name>
    <name type="common">Olsenella scatoligenes</name>
    <dbReference type="NCBI Taxonomy" id="1299998"/>
    <lineage>
        <taxon>Bacteria</taxon>
        <taxon>Bacillati</taxon>
        <taxon>Actinomycetota</taxon>
        <taxon>Coriobacteriia</taxon>
        <taxon>Coriobacteriales</taxon>
        <taxon>Atopobiaceae</taxon>
        <taxon>Tractidigestivibacter</taxon>
    </lineage>
</organism>
<dbReference type="Proteomes" id="UP000054078">
    <property type="component" value="Unassembled WGS sequence"/>
</dbReference>
<dbReference type="InterPro" id="IPR002939">
    <property type="entry name" value="DnaJ_C"/>
</dbReference>
<evidence type="ECO:0000256" key="3">
    <source>
        <dbReference type="ARBA" id="ARBA00022723"/>
    </source>
</evidence>
<feature type="binding site" evidence="11">
    <location>
        <position position="154"/>
    </location>
    <ligand>
        <name>Zn(2+)</name>
        <dbReference type="ChEBI" id="CHEBI:29105"/>
        <label>1</label>
    </ligand>
</feature>
<dbReference type="InterPro" id="IPR008971">
    <property type="entry name" value="HSP40/DnaJ_pept-bd"/>
</dbReference>
<proteinExistence type="inferred from homology"/>
<dbReference type="Pfam" id="PF01556">
    <property type="entry name" value="DnaJ_C"/>
    <property type="match status" value="1"/>
</dbReference>
<comment type="similarity">
    <text evidence="9 11">Belongs to the DnaJ family.</text>
</comment>
<feature type="region of interest" description="Disordered" evidence="13">
    <location>
        <begin position="365"/>
        <end position="420"/>
    </location>
</feature>
<dbReference type="NCBIfam" id="TIGR02349">
    <property type="entry name" value="DnaJ_bact"/>
    <property type="match status" value="1"/>
</dbReference>
<accession>A0A100YV80</accession>
<evidence type="ECO:0000256" key="4">
    <source>
        <dbReference type="ARBA" id="ARBA00022737"/>
    </source>
</evidence>
<dbReference type="GO" id="GO:0042026">
    <property type="term" value="P:protein refolding"/>
    <property type="evidence" value="ECO:0007669"/>
    <property type="project" value="TreeGrafter"/>
</dbReference>
<evidence type="ECO:0000256" key="8">
    <source>
        <dbReference type="ARBA" id="ARBA00023186"/>
    </source>
</evidence>
<keyword evidence="17" id="KW-1185">Reference proteome</keyword>
<dbReference type="GO" id="GO:0009408">
    <property type="term" value="P:response to heat"/>
    <property type="evidence" value="ECO:0007669"/>
    <property type="project" value="InterPro"/>
</dbReference>
<dbReference type="GO" id="GO:0051082">
    <property type="term" value="F:unfolded protein binding"/>
    <property type="evidence" value="ECO:0007669"/>
    <property type="project" value="UniProtKB-UniRule"/>
</dbReference>
<evidence type="ECO:0000256" key="7">
    <source>
        <dbReference type="ARBA" id="ARBA00023016"/>
    </source>
</evidence>
<dbReference type="AlphaFoldDB" id="A0A100YV80"/>
<feature type="domain" description="CR-type" evidence="15">
    <location>
        <begin position="138"/>
        <end position="220"/>
    </location>
</feature>
<dbReference type="Pfam" id="PF00684">
    <property type="entry name" value="DnaJ_CXXCXGXG"/>
    <property type="match status" value="1"/>
</dbReference>
<comment type="cofactor">
    <cofactor evidence="11">
        <name>Zn(2+)</name>
        <dbReference type="ChEBI" id="CHEBI:29105"/>
    </cofactor>
    <text evidence="11">Binds 2 Zn(2+) ions per monomer.</text>
</comment>
<evidence type="ECO:0000256" key="2">
    <source>
        <dbReference type="ARBA" id="ARBA00022705"/>
    </source>
</evidence>
<dbReference type="CDD" id="cd10747">
    <property type="entry name" value="DnaJ_C"/>
    <property type="match status" value="1"/>
</dbReference>
<feature type="domain" description="J" evidence="14">
    <location>
        <begin position="6"/>
        <end position="70"/>
    </location>
</feature>
<keyword evidence="6 11" id="KW-0862">Zinc</keyword>
<dbReference type="RefSeq" id="WP_059054215.1">
    <property type="nucleotide sequence ID" value="NZ_LOJF01000009.1"/>
</dbReference>
<dbReference type="SUPFAM" id="SSF49493">
    <property type="entry name" value="HSP40/DnaJ peptide-binding domain"/>
    <property type="match status" value="2"/>
</dbReference>
<dbReference type="STRING" id="1299998.AUL39_04635"/>
<feature type="binding site" evidence="11">
    <location>
        <position position="171"/>
    </location>
    <ligand>
        <name>Zn(2+)</name>
        <dbReference type="ChEBI" id="CHEBI:29105"/>
        <label>2</label>
    </ligand>
</feature>
<dbReference type="SUPFAM" id="SSF46565">
    <property type="entry name" value="Chaperone J-domain"/>
    <property type="match status" value="1"/>
</dbReference>
<dbReference type="InterPro" id="IPR001305">
    <property type="entry name" value="HSP_DnaJ_Cys-rich_dom"/>
</dbReference>
<evidence type="ECO:0000313" key="16">
    <source>
        <dbReference type="EMBL" id="KUH58305.1"/>
    </source>
</evidence>
<dbReference type="GO" id="GO:0005737">
    <property type="term" value="C:cytoplasm"/>
    <property type="evidence" value="ECO:0007669"/>
    <property type="project" value="UniProtKB-SubCell"/>
</dbReference>
<dbReference type="GO" id="GO:0006260">
    <property type="term" value="P:DNA replication"/>
    <property type="evidence" value="ECO:0007669"/>
    <property type="project" value="UniProtKB-KW"/>
</dbReference>
<dbReference type="Gene3D" id="2.60.260.20">
    <property type="entry name" value="Urease metallochaperone UreE, N-terminal domain"/>
    <property type="match status" value="2"/>
</dbReference>
<dbReference type="PROSITE" id="PS50076">
    <property type="entry name" value="DNAJ_2"/>
    <property type="match status" value="1"/>
</dbReference>
<evidence type="ECO:0000256" key="10">
    <source>
        <dbReference type="ARBA" id="ARBA00067609"/>
    </source>
</evidence>
<evidence type="ECO:0000256" key="6">
    <source>
        <dbReference type="ARBA" id="ARBA00022833"/>
    </source>
</evidence>
<dbReference type="FunFam" id="2.10.230.10:FF:000002">
    <property type="entry name" value="Molecular chaperone DnaJ"/>
    <property type="match status" value="1"/>
</dbReference>
<dbReference type="PROSITE" id="PS51188">
    <property type="entry name" value="ZF_CR"/>
    <property type="match status" value="1"/>
</dbReference>
<evidence type="ECO:0000313" key="17">
    <source>
        <dbReference type="Proteomes" id="UP000054078"/>
    </source>
</evidence>
<keyword evidence="7 11" id="KW-0346">Stress response</keyword>
<feature type="repeat" description="CXXCXGXG motif" evidence="11">
    <location>
        <begin position="168"/>
        <end position="175"/>
    </location>
</feature>
<keyword evidence="8 11" id="KW-0143">Chaperone</keyword>
<feature type="binding site" evidence="11">
    <location>
        <position position="211"/>
    </location>
    <ligand>
        <name>Zn(2+)</name>
        <dbReference type="ChEBI" id="CHEBI:29105"/>
        <label>1</label>
    </ligand>
</feature>
<feature type="binding site" evidence="11">
    <location>
        <position position="197"/>
    </location>
    <ligand>
        <name>Zn(2+)</name>
        <dbReference type="ChEBI" id="CHEBI:29105"/>
        <label>2</label>
    </ligand>
</feature>
<dbReference type="PANTHER" id="PTHR43096:SF48">
    <property type="entry name" value="CHAPERONE PROTEIN DNAJ"/>
    <property type="match status" value="1"/>
</dbReference>
<keyword evidence="1 11" id="KW-0963">Cytoplasm</keyword>
<dbReference type="CDD" id="cd06257">
    <property type="entry name" value="DnaJ"/>
    <property type="match status" value="1"/>
</dbReference>
<comment type="function">
    <text evidence="11">Participates actively in the response to hyperosmotic and heat shock by preventing the aggregation of stress-denatured proteins and by disaggregating proteins, also in an autonomous, DnaK-independent fashion. Unfolded proteins bind initially to DnaJ; upon interaction with the DnaJ-bound protein, DnaK hydrolyzes its bound ATP, resulting in the formation of a stable complex. GrpE releases ADP from DnaK; ATP binding to DnaK triggers the release of the substrate protein, thus completing the reaction cycle. Several rounds of ATP-dependent interactions between DnaJ, DnaK and GrpE are required for fully efficient folding. Also involved, together with DnaK and GrpE, in the DNA replication of plasmids through activation of initiation proteins.</text>
</comment>
<dbReference type="GO" id="GO:0008270">
    <property type="term" value="F:zinc ion binding"/>
    <property type="evidence" value="ECO:0007669"/>
    <property type="project" value="UniProtKB-UniRule"/>
</dbReference>
<keyword evidence="3 11" id="KW-0479">Metal-binding</keyword>
<dbReference type="InterPro" id="IPR036410">
    <property type="entry name" value="HSP_DnaJ_Cys-rich_dom_sf"/>
</dbReference>
<evidence type="ECO:0000256" key="1">
    <source>
        <dbReference type="ARBA" id="ARBA00022490"/>
    </source>
</evidence>
<dbReference type="PANTHER" id="PTHR43096">
    <property type="entry name" value="DNAJ HOMOLOG 1, MITOCHONDRIAL-RELATED"/>
    <property type="match status" value="1"/>
</dbReference>
<feature type="repeat" description="CXXCXGXG motif" evidence="11">
    <location>
        <begin position="151"/>
        <end position="158"/>
    </location>
</feature>
<feature type="repeat" description="CXXCXGXG motif" evidence="11">
    <location>
        <begin position="194"/>
        <end position="201"/>
    </location>
</feature>
<evidence type="ECO:0000256" key="12">
    <source>
        <dbReference type="PROSITE-ProRule" id="PRU00546"/>
    </source>
</evidence>
<feature type="binding site" evidence="11">
    <location>
        <position position="208"/>
    </location>
    <ligand>
        <name>Zn(2+)</name>
        <dbReference type="ChEBI" id="CHEBI:29105"/>
        <label>1</label>
    </ligand>
</feature>
<reference evidence="16 17" key="1">
    <citation type="submission" date="2015-12" db="EMBL/GenBank/DDBJ databases">
        <title>Draft Genome Sequence of Olsenella scatoligenes SK9K4T; a Producer of 3-Methylindole- (skatole) and 4-Methylphenol- (p-cresol) Isolated from Pig Feces.</title>
        <authorList>
            <person name="Li X."/>
            <person name="Borg B."/>
            <person name="Canibe N."/>
        </authorList>
    </citation>
    <scope>NUCLEOTIDE SEQUENCE [LARGE SCALE GENOMIC DNA]</scope>
    <source>
        <strain evidence="16 17">SK9K4</strain>
    </source>
</reference>
<sequence length="420" mass="45344">MESKKDYYEVLGVPRDADAKTIKRAFLKKARVLHPDVSDDPNAEEKFKEVNQAYSVLSDERKRANYDRYGDENGPAGFGSDYVDMSDIFNGSGFGIDDIFDSFFGGGASGSAGGRAARTRGRDMGIRLTVTLAEAASGVTKTLAYDRLAPCDDCGGTGVAEGGHERTCDRCHGTGRVIEVQRTIFGQMQTQTTCPVCHGSGKVVDKPCETCEGQGRTPSRETVEVKVPAGVHSGQTIRIAGKGEAGVRGDTSGDLVVSIEVAQDERFERQGDDLYTTVRVDALQAIVGTTVTVDGIMRGERVKVEIPAGCQYGQQIKVERRGMPRQGMISRGSLIAVVQVVVPTDLDKRQLLDIAGIVAERTLGEEGNASEGETFAEEEGDSPARDEEAEHLAGERWTAPKNPFKDAKRKSRSRSKGGRR</sequence>
<comment type="domain">
    <text evidence="11">The J domain is necessary and sufficient to stimulate DnaK ATPase activity. Zinc center 1 plays an important role in the autonomous, DnaK-independent chaperone activity of DnaJ. Zinc center 2 is essential for interaction with DnaK and for DnaJ activity.</text>
</comment>
<comment type="caution">
    <text evidence="16">The sequence shown here is derived from an EMBL/GenBank/DDBJ whole genome shotgun (WGS) entry which is preliminary data.</text>
</comment>
<dbReference type="InterPro" id="IPR036869">
    <property type="entry name" value="J_dom_sf"/>
</dbReference>
<dbReference type="GO" id="GO:0031072">
    <property type="term" value="F:heat shock protein binding"/>
    <property type="evidence" value="ECO:0007669"/>
    <property type="project" value="InterPro"/>
</dbReference>
<dbReference type="InterPro" id="IPR018253">
    <property type="entry name" value="DnaJ_domain_CS"/>
</dbReference>
<dbReference type="SMART" id="SM00271">
    <property type="entry name" value="DnaJ"/>
    <property type="match status" value="1"/>
</dbReference>
<comment type="subcellular location">
    <subcellularLocation>
        <location evidence="11">Cytoplasm</location>
    </subcellularLocation>
</comment>
<dbReference type="HAMAP" id="MF_01152">
    <property type="entry name" value="DnaJ"/>
    <property type="match status" value="1"/>
</dbReference>